<dbReference type="EMBL" id="MAAO01000016">
    <property type="protein sequence ID" value="OUR92847.1"/>
    <property type="molecule type" value="Genomic_DNA"/>
</dbReference>
<evidence type="ECO:0008006" key="3">
    <source>
        <dbReference type="Google" id="ProtNLM"/>
    </source>
</evidence>
<sequence>MEKLFLLILLVLVSCGKDSSLTGEVINPPTNTSNNTNQEDNVRRCETEIVNKLFNTELELASKGPDSNESIKVYSKLLNDLNFQLQELENCKSIN</sequence>
<name>A0A1Y5F147_9BACT</name>
<dbReference type="Proteomes" id="UP000196531">
    <property type="component" value="Unassembled WGS sequence"/>
</dbReference>
<protein>
    <recommendedName>
        <fullName evidence="3">Lipoprotein</fullName>
    </recommendedName>
</protein>
<evidence type="ECO:0000313" key="2">
    <source>
        <dbReference type="Proteomes" id="UP000196531"/>
    </source>
</evidence>
<proteinExistence type="predicted"/>
<evidence type="ECO:0000313" key="1">
    <source>
        <dbReference type="EMBL" id="OUR92847.1"/>
    </source>
</evidence>
<gene>
    <name evidence="1" type="ORF">A9Q84_20245</name>
</gene>
<comment type="caution">
    <text evidence="1">The sequence shown here is derived from an EMBL/GenBank/DDBJ whole genome shotgun (WGS) entry which is preliminary data.</text>
</comment>
<dbReference type="PROSITE" id="PS51257">
    <property type="entry name" value="PROKAR_LIPOPROTEIN"/>
    <property type="match status" value="1"/>
</dbReference>
<dbReference type="AlphaFoldDB" id="A0A1Y5F147"/>
<organism evidence="1 2">
    <name type="scientific">Halobacteriovorax marinus</name>
    <dbReference type="NCBI Taxonomy" id="97084"/>
    <lineage>
        <taxon>Bacteria</taxon>
        <taxon>Pseudomonadati</taxon>
        <taxon>Bdellovibrionota</taxon>
        <taxon>Bacteriovoracia</taxon>
        <taxon>Bacteriovoracales</taxon>
        <taxon>Halobacteriovoraceae</taxon>
        <taxon>Halobacteriovorax</taxon>
    </lineage>
</organism>
<accession>A0A1Y5F147</accession>
<reference evidence="2" key="1">
    <citation type="journal article" date="2017" name="Proc. Natl. Acad. Sci. U.S.A.">
        <title>Simulation of Deepwater Horizon oil plume reveals substrate specialization within a complex community of hydrocarbon-degraders.</title>
        <authorList>
            <person name="Hu P."/>
            <person name="Dubinsky E.A."/>
            <person name="Probst A.J."/>
            <person name="Wang J."/>
            <person name="Sieber C.M.K."/>
            <person name="Tom L.M."/>
            <person name="Gardinali P."/>
            <person name="Banfield J.F."/>
            <person name="Atlas R.M."/>
            <person name="Andersen G.L."/>
        </authorList>
    </citation>
    <scope>NUCLEOTIDE SEQUENCE [LARGE SCALE GENOMIC DNA]</scope>
</reference>